<dbReference type="EMBL" id="BKAJ01000223">
    <property type="protein sequence ID" value="GEP61435.1"/>
    <property type="molecule type" value="Genomic_DNA"/>
</dbReference>
<organism evidence="3 4">
    <name type="scientific">Reyranella soli</name>
    <dbReference type="NCBI Taxonomy" id="1230389"/>
    <lineage>
        <taxon>Bacteria</taxon>
        <taxon>Pseudomonadati</taxon>
        <taxon>Pseudomonadota</taxon>
        <taxon>Alphaproteobacteria</taxon>
        <taxon>Hyphomicrobiales</taxon>
        <taxon>Reyranellaceae</taxon>
        <taxon>Reyranella</taxon>
    </lineage>
</organism>
<protein>
    <recommendedName>
        <fullName evidence="5">D-inositol 3-phosphate glycosyltransferase</fullName>
    </recommendedName>
</protein>
<dbReference type="PANTHER" id="PTHR12526">
    <property type="entry name" value="GLYCOSYLTRANSFERASE"/>
    <property type="match status" value="1"/>
</dbReference>
<comment type="caution">
    <text evidence="3">The sequence shown here is derived from an EMBL/GenBank/DDBJ whole genome shotgun (WGS) entry which is preliminary data.</text>
</comment>
<dbReference type="OrthoDB" id="186663at2"/>
<dbReference type="InterPro" id="IPR001296">
    <property type="entry name" value="Glyco_trans_1"/>
</dbReference>
<dbReference type="InterPro" id="IPR028098">
    <property type="entry name" value="Glyco_trans_4-like_N"/>
</dbReference>
<dbReference type="SUPFAM" id="SSF53756">
    <property type="entry name" value="UDP-Glycosyltransferase/glycogen phosphorylase"/>
    <property type="match status" value="3"/>
</dbReference>
<dbReference type="Pfam" id="PF13579">
    <property type="entry name" value="Glyco_trans_4_4"/>
    <property type="match status" value="1"/>
</dbReference>
<dbReference type="GO" id="GO:0016757">
    <property type="term" value="F:glycosyltransferase activity"/>
    <property type="evidence" value="ECO:0007669"/>
    <property type="project" value="InterPro"/>
</dbReference>
<dbReference type="Pfam" id="PF13692">
    <property type="entry name" value="Glyco_trans_1_4"/>
    <property type="match status" value="1"/>
</dbReference>
<reference evidence="3 4" key="1">
    <citation type="submission" date="2019-07" db="EMBL/GenBank/DDBJ databases">
        <title>Whole genome shotgun sequence of Reyranella soli NBRC 108950.</title>
        <authorList>
            <person name="Hosoyama A."/>
            <person name="Uohara A."/>
            <person name="Ohji S."/>
            <person name="Ichikawa N."/>
        </authorList>
    </citation>
    <scope>NUCLEOTIDE SEQUENCE [LARGE SCALE GENOMIC DNA]</scope>
    <source>
        <strain evidence="3 4">NBRC 108950</strain>
    </source>
</reference>
<evidence type="ECO:0000313" key="3">
    <source>
        <dbReference type="EMBL" id="GEP61435.1"/>
    </source>
</evidence>
<evidence type="ECO:0000313" key="4">
    <source>
        <dbReference type="Proteomes" id="UP000321058"/>
    </source>
</evidence>
<dbReference type="PANTHER" id="PTHR12526:SF638">
    <property type="entry name" value="SPORE COAT PROTEIN SA"/>
    <property type="match status" value="1"/>
</dbReference>
<evidence type="ECO:0000259" key="1">
    <source>
        <dbReference type="Pfam" id="PF00534"/>
    </source>
</evidence>
<name>A0A512NR68_9HYPH</name>
<proteinExistence type="predicted"/>
<dbReference type="Gene3D" id="3.40.50.2000">
    <property type="entry name" value="Glycogen Phosphorylase B"/>
    <property type="match status" value="4"/>
</dbReference>
<evidence type="ECO:0008006" key="5">
    <source>
        <dbReference type="Google" id="ProtNLM"/>
    </source>
</evidence>
<dbReference type="Proteomes" id="UP000321058">
    <property type="component" value="Unassembled WGS sequence"/>
</dbReference>
<feature type="domain" description="Glycosyl transferase family 1" evidence="1">
    <location>
        <begin position="328"/>
        <end position="488"/>
    </location>
</feature>
<gene>
    <name evidence="3" type="ORF">RSO01_86010</name>
</gene>
<keyword evidence="4" id="KW-1185">Reference proteome</keyword>
<evidence type="ECO:0000259" key="2">
    <source>
        <dbReference type="Pfam" id="PF13579"/>
    </source>
</evidence>
<dbReference type="Pfam" id="PF00534">
    <property type="entry name" value="Glycos_transf_1"/>
    <property type="match status" value="1"/>
</dbReference>
<accession>A0A512NR68</accession>
<dbReference type="RefSeq" id="WP_147156732.1">
    <property type="nucleotide sequence ID" value="NZ_BKAJ01000223.1"/>
</dbReference>
<sequence length="1503" mass="168350">MTTSEHELLRLLRLDMEYNAENLDTVSSVAGRFVAGELDGLGPKDTAFLVEALFKFGRVSLAHSVVNARVRLEHPTTAFDTFADQYHRLQTYDFLALPRRVRRITSSGRRRPRILSFLSSALPFQSTGYTLRTQALLTNTALDVAPYGRIGYPWTAGLLKNAATEHMAASAEVQYKFRRGGIRSQTDIFTNMGLAKREIEKVLHLENPDVVHAASNFATAFPALLAARAFGLPFVYEMRGFWELTAGVGVHGWIESERYLLERRMERILARSADVVISLSETQKKELTTWDVAAAKIRVVANCCDEHTPTDSHAPSDRTEQLRREIRGRRVLGYIGSLVRYEGLQDLLSVLGDPRHQLDDIVLLIAGDGPYAAELRGFADRMNLSSRVIFVGKVPKEDVDSIYRLMDICVLPRIPEPVCELITPLKPIECLAQGRVLLVSDVAAMAEQVKAFGFGETFRAGDLLDLGRKLRDILSDLPGMQRRYATAAEALKAKFSWSNGTRAWDEAIQAAVTSTPASADIARTTTELYSSGPAVQRDRSAQLRRIGRLTIETTPGKRFLLRCPGVEVRHLRILSIPAGTDLATNVSLSRPADITDADLVELNISDSGDQTLFVYLDRSRARDLALKDFAVIALHHGSGLDSQSFVRMKAETRDIVAIELTHRPDKATKIEIETDYDQAMQFAATIVPFDGAQLTPTFGRFSVSNTVGARFHYITVPPERTIVTVLPRIVGRFMFELSPWTGEHQTRPSQIRKLHTIDEVEREGSYFVNLDPTKMNILVAADLNENLVDGSAVWLKTLVSALSAHQHVNVYVVTNAIQIPNSNTAELFSRANVVKVDLDTHGSGQGERLGEEILKLDRVSGGFDFLVVRGFTLAKALDTKYLRDRLVLYTVGLISPDNVENGKLASSPLLNRARRTAGLIFQNETTRSIFKASAPDYQGDLYIVPPSVDPLVLNAAAELDCDAGSNELVVYSGKLVREYGILELLDAAIRVAAERPNFRLVLLGNKFDGRDITFQTEFLKLVTALGQRVEWHSAVSQSEVLAWVKLARAVWGWRYGEFETGHFETSTKMIEAIVCGAPIVLFPSDANVELLGSDYRGFARTPEQAVNVLVHLLEHGDPAFERRHQPLAKSFSSNEVYGPLIHGLTKTWRDRCLPRVTSPASERLVVSSHDFRFFEDIEGLFLKNGVLVQRDFWRTHTVRHAYGQPEPATNVVFCDWCLGNAVWWSRNIPESGRLVIRLHLQEMFTDHPTRVDFSRVHRVIFVSPEIMRQAQAKFKIPAEICTVVPISVGLKPCTSLKVETDQRRNLLGMVGVTPWRKRMDKAIDLLLALRRSRPTLRLLVKGSMPSEYDWMATRREELRDFQELFRQVSELERNGIIEFSGYDAEMEDFYARVGWILSVSDFEGCHTAVAEGGVMGCLPLMTEWGGAKEVYSPELVQSGLSEMVDYFERNYARFDSASTDLQKVFIRRFSTNEVFLHWNKILFGKERSATVQDVNAIAAVGVS</sequence>
<feature type="domain" description="Glycosyltransferase subfamily 4-like N-terminal" evidence="2">
    <location>
        <begin position="197"/>
        <end position="302"/>
    </location>
</feature>